<dbReference type="AlphaFoldDB" id="A0A9N9J180"/>
<protein>
    <submittedName>
        <fullName evidence="1">9879_t:CDS:1</fullName>
    </submittedName>
</protein>
<comment type="caution">
    <text evidence="1">The sequence shown here is derived from an EMBL/GenBank/DDBJ whole genome shotgun (WGS) entry which is preliminary data.</text>
</comment>
<dbReference type="EMBL" id="CAJVPQ010021710">
    <property type="protein sequence ID" value="CAG8759028.1"/>
    <property type="molecule type" value="Genomic_DNA"/>
</dbReference>
<dbReference type="Proteomes" id="UP000789570">
    <property type="component" value="Unassembled WGS sequence"/>
</dbReference>
<dbReference type="OrthoDB" id="2441183at2759"/>
<keyword evidence="2" id="KW-1185">Reference proteome</keyword>
<name>A0A9N9J180_9GLOM</name>
<gene>
    <name evidence="1" type="ORF">FCALED_LOCUS16805</name>
</gene>
<feature type="non-terminal residue" evidence="1">
    <location>
        <position position="66"/>
    </location>
</feature>
<reference evidence="1" key="1">
    <citation type="submission" date="2021-06" db="EMBL/GenBank/DDBJ databases">
        <authorList>
            <person name="Kallberg Y."/>
            <person name="Tangrot J."/>
            <person name="Rosling A."/>
        </authorList>
    </citation>
    <scope>NUCLEOTIDE SEQUENCE</scope>
    <source>
        <strain evidence="1">UK204</strain>
    </source>
</reference>
<sequence length="66" mass="7550">MVFCQQGQKTYYELITEPITLGPKDNKVIEHSQLPLVKDELSVTLRIYLASHGLDWTSVFHKGGFQ</sequence>
<organism evidence="1 2">
    <name type="scientific">Funneliformis caledonium</name>
    <dbReference type="NCBI Taxonomy" id="1117310"/>
    <lineage>
        <taxon>Eukaryota</taxon>
        <taxon>Fungi</taxon>
        <taxon>Fungi incertae sedis</taxon>
        <taxon>Mucoromycota</taxon>
        <taxon>Glomeromycotina</taxon>
        <taxon>Glomeromycetes</taxon>
        <taxon>Glomerales</taxon>
        <taxon>Glomeraceae</taxon>
        <taxon>Funneliformis</taxon>
    </lineage>
</organism>
<evidence type="ECO:0000313" key="2">
    <source>
        <dbReference type="Proteomes" id="UP000789570"/>
    </source>
</evidence>
<accession>A0A9N9J180</accession>
<evidence type="ECO:0000313" key="1">
    <source>
        <dbReference type="EMBL" id="CAG8759028.1"/>
    </source>
</evidence>
<proteinExistence type="predicted"/>